<proteinExistence type="predicted"/>
<accession>A0A3B0TRP6</accession>
<dbReference type="AlphaFoldDB" id="A0A3B0TRP6"/>
<sequence>MLPVSSRLERRDSVIMAGRDSGEETAMAQEKSAMVAIMQLEIKETSSSGASGQQLSATNANNACARAGGACMGTP</sequence>
<protein>
    <submittedName>
        <fullName evidence="1">Uncharacterized protein</fullName>
    </submittedName>
</protein>
<evidence type="ECO:0000313" key="1">
    <source>
        <dbReference type="EMBL" id="VAW20618.1"/>
    </source>
</evidence>
<name>A0A3B0TRP6_9ZZZZ</name>
<organism evidence="1">
    <name type="scientific">hydrothermal vent metagenome</name>
    <dbReference type="NCBI Taxonomy" id="652676"/>
    <lineage>
        <taxon>unclassified sequences</taxon>
        <taxon>metagenomes</taxon>
        <taxon>ecological metagenomes</taxon>
    </lineage>
</organism>
<dbReference type="EMBL" id="UOEO01000143">
    <property type="protein sequence ID" value="VAW20618.1"/>
    <property type="molecule type" value="Genomic_DNA"/>
</dbReference>
<gene>
    <name evidence="1" type="ORF">MNBD_ALPHA12-1053</name>
</gene>
<reference evidence="1" key="1">
    <citation type="submission" date="2018-06" db="EMBL/GenBank/DDBJ databases">
        <authorList>
            <person name="Zhirakovskaya E."/>
        </authorList>
    </citation>
    <scope>NUCLEOTIDE SEQUENCE</scope>
</reference>